<sequence>MLKRIGSGLIATLLLATNLGMNALVLVGIFSSAVNAVQMLRSKDNHQRLRRVSADAGIHCGCMECDYNAWHTLAVDSNGAFTCGARIAYLVYESGMTEEQACVQVGQNEFPSECGSCSPIQCTPRTSPRCGCPYCDDIWEADADDHTCGARITWLQTSTTLQQTFTEEEACRAVGGDQFPNACRECNPDVCTPLPTSPGAHCGCKSCDSDAWDTIAGGPSCGERIQWLQASGMSEKAACELVANVQFRGECGACNPKQCPLRDTPRCGCQECETVWDAVAGGYSCGARITWLQTSSSLAQPYTEEEACLEVGATQFPQLCGACACNGGTLIATSEPTNAVTPAPIPQPTQNPTPIPTRKSKKKPTSAPTLISTRIPTPVPTSAATPRYSMNSFDFGVLMERTDGMATLLPPKHIHQSLIYTRAIPTSKWWTNMIAADPFNPNSDVNFPVYSHPYRLTFNYYRDKDFGLHVCYSSDYRIFLDDSENGVPRGYTHGYGSDFVFSAVDFVTEPTYTIVDWDDYAFGVTVKIEEAGGDGVITTDLVTGMPFVSAQYQGLTPKLSSVHQILTVNNQAVATGTTISGTKFLVTNNKGQKWVIYTSTEIEFTVALTSLGASSPFDDITIRIALIPDGVSETSFDPYWTCIVTGGALEIYNDRSYGIIWNTKGDCSSGLLHLGFPHHDEVLDKEQVAEAGFSLVSATRGNMKAYVTEGSSTLWTMNEVESIPVNGFFAPRSPDQGLLQLHQVGDILEEEILDTNFLLTGGSYYFTGKSAQKYATMCLLATEPSVNTNVTLADSCLNKLKDALDAFLRNAFSYPLVYDDVYRGVISSEGIVRGDVNVDFGNTVYNDHHFHYGYWIFTAAVLKHLDPGWDRMPELNLLITSLIRDTANADILKDPHFPLFRHFDWFAGHSSSHGLVPVFDGKDQESTSEAMNFYYSLSLWGAVSNDSDLVTLGNLMMKVGKRSMGQYLLLESSNKIHPQIVGNKVAGILFENKVDYTTWFGNKREYMHGIQMIPVSPVNEFLRTSTFVTEEWVAVLQNLDLIADPENHRNNSWQSLLFANYAVVNKANAMDQLSKVTLDGGLSRAWAMYFAVTRP</sequence>
<feature type="domain" description="Glycosyl hydrolase family 81 N-terminal" evidence="10">
    <location>
        <begin position="421"/>
        <end position="732"/>
    </location>
</feature>
<evidence type="ECO:0000256" key="6">
    <source>
        <dbReference type="ARBA" id="ARBA00023295"/>
    </source>
</evidence>
<evidence type="ECO:0000256" key="5">
    <source>
        <dbReference type="ARBA" id="ARBA00023277"/>
    </source>
</evidence>
<dbReference type="InterPro" id="IPR040720">
    <property type="entry name" value="GH81_C"/>
</dbReference>
<dbReference type="GO" id="GO:0042973">
    <property type="term" value="F:glucan endo-1,3-beta-D-glucosidase activity"/>
    <property type="evidence" value="ECO:0007669"/>
    <property type="project" value="UniProtKB-EC"/>
</dbReference>
<protein>
    <recommendedName>
        <fullName evidence="3">glucan endo-1,3-beta-D-glucosidase</fullName>
        <ecNumber evidence="3">3.2.1.39</ecNumber>
    </recommendedName>
</protein>
<evidence type="ECO:0000256" key="1">
    <source>
        <dbReference type="ARBA" id="ARBA00000382"/>
    </source>
</evidence>
<evidence type="ECO:0000256" key="9">
    <source>
        <dbReference type="SAM" id="MobiDB-lite"/>
    </source>
</evidence>
<feature type="compositionally biased region" description="Pro residues" evidence="9">
    <location>
        <begin position="343"/>
        <end position="355"/>
    </location>
</feature>
<dbReference type="EMBL" id="JAGRRH010000001">
    <property type="protein sequence ID" value="KAG7374677.1"/>
    <property type="molecule type" value="Genomic_DNA"/>
</dbReference>
<dbReference type="AlphaFoldDB" id="A0A9K3M631"/>
<feature type="region of interest" description="Disordered" evidence="9">
    <location>
        <begin position="342"/>
        <end position="383"/>
    </location>
</feature>
<evidence type="ECO:0000313" key="13">
    <source>
        <dbReference type="Proteomes" id="UP000693970"/>
    </source>
</evidence>
<evidence type="ECO:0000256" key="7">
    <source>
        <dbReference type="ARBA" id="ARBA00023316"/>
    </source>
</evidence>
<keyword evidence="4 12" id="KW-0378">Hydrolase</keyword>
<gene>
    <name evidence="12" type="ORF">IV203_013772</name>
</gene>
<evidence type="ECO:0000313" key="12">
    <source>
        <dbReference type="EMBL" id="KAG7374677.1"/>
    </source>
</evidence>
<dbReference type="Proteomes" id="UP000693970">
    <property type="component" value="Unassembled WGS sequence"/>
</dbReference>
<dbReference type="InterPro" id="IPR005200">
    <property type="entry name" value="Endo-beta-glucanase"/>
</dbReference>
<comment type="catalytic activity">
    <reaction evidence="1">
        <text>Hydrolysis of (1-&gt;3)-beta-D-glucosidic linkages in (1-&gt;3)-beta-D-glucans.</text>
        <dbReference type="EC" id="3.2.1.39"/>
    </reaction>
</comment>
<dbReference type="Pfam" id="PF03639">
    <property type="entry name" value="Glyco_hydro_81"/>
    <property type="match status" value="1"/>
</dbReference>
<dbReference type="EC" id="3.2.1.39" evidence="3"/>
<keyword evidence="13" id="KW-1185">Reference proteome</keyword>
<keyword evidence="7" id="KW-0961">Cell wall biogenesis/degradation</keyword>
<comment type="similarity">
    <text evidence="2">Belongs to the glycosyl hydrolase 81 family.</text>
</comment>
<keyword evidence="5" id="KW-0119">Carbohydrate metabolism</keyword>
<dbReference type="GO" id="GO:0052861">
    <property type="term" value="F:endo-1,3(4)-beta-glucanase activity"/>
    <property type="evidence" value="ECO:0007669"/>
    <property type="project" value="InterPro"/>
</dbReference>
<keyword evidence="6" id="KW-0326">Glycosidase</keyword>
<proteinExistence type="inferred from homology"/>
<evidence type="ECO:0000256" key="4">
    <source>
        <dbReference type="ARBA" id="ARBA00022801"/>
    </source>
</evidence>
<evidence type="ECO:0000259" key="10">
    <source>
        <dbReference type="Pfam" id="PF03639"/>
    </source>
</evidence>
<dbReference type="PROSITE" id="PS52008">
    <property type="entry name" value="GH81"/>
    <property type="match status" value="1"/>
</dbReference>
<dbReference type="PANTHER" id="PTHR31983">
    <property type="entry name" value="ENDO-1,3(4)-BETA-GLUCANASE 1"/>
    <property type="match status" value="1"/>
</dbReference>
<dbReference type="OrthoDB" id="4473401at2759"/>
<organism evidence="12 13">
    <name type="scientific">Nitzschia inconspicua</name>
    <dbReference type="NCBI Taxonomy" id="303405"/>
    <lineage>
        <taxon>Eukaryota</taxon>
        <taxon>Sar</taxon>
        <taxon>Stramenopiles</taxon>
        <taxon>Ochrophyta</taxon>
        <taxon>Bacillariophyta</taxon>
        <taxon>Bacillariophyceae</taxon>
        <taxon>Bacillariophycidae</taxon>
        <taxon>Bacillariales</taxon>
        <taxon>Bacillariaceae</taxon>
        <taxon>Nitzschia</taxon>
    </lineage>
</organism>
<comment type="caution">
    <text evidence="12">The sequence shown here is derived from an EMBL/GenBank/DDBJ whole genome shotgun (WGS) entry which is preliminary data.</text>
</comment>
<dbReference type="GO" id="GO:0071555">
    <property type="term" value="P:cell wall organization"/>
    <property type="evidence" value="ECO:0007669"/>
    <property type="project" value="UniProtKB-KW"/>
</dbReference>
<feature type="domain" description="Glycosyl hydrolase family 81 C-terminal" evidence="11">
    <location>
        <begin position="759"/>
        <end position="1088"/>
    </location>
</feature>
<evidence type="ECO:0000256" key="3">
    <source>
        <dbReference type="ARBA" id="ARBA00012780"/>
    </source>
</evidence>
<evidence type="ECO:0000256" key="2">
    <source>
        <dbReference type="ARBA" id="ARBA00010730"/>
    </source>
</evidence>
<dbReference type="Pfam" id="PF17652">
    <property type="entry name" value="Glyco_hydro81C"/>
    <property type="match status" value="1"/>
</dbReference>
<name>A0A9K3M631_9STRA</name>
<evidence type="ECO:0000256" key="8">
    <source>
        <dbReference type="ARBA" id="ARBA00023326"/>
    </source>
</evidence>
<reference evidence="12" key="2">
    <citation type="submission" date="2021-04" db="EMBL/GenBank/DDBJ databases">
        <authorList>
            <person name="Podell S."/>
        </authorList>
    </citation>
    <scope>NUCLEOTIDE SEQUENCE</scope>
    <source>
        <strain evidence="12">Hildebrandi</strain>
    </source>
</reference>
<keyword evidence="8" id="KW-0624">Polysaccharide degradation</keyword>
<dbReference type="GO" id="GO:0000272">
    <property type="term" value="P:polysaccharide catabolic process"/>
    <property type="evidence" value="ECO:0007669"/>
    <property type="project" value="UniProtKB-KW"/>
</dbReference>
<dbReference type="PANTHER" id="PTHR31983:SF0">
    <property type="entry name" value="GLUCAN ENDO-1,3-BETA-D-GLUCOSIDASE 2"/>
    <property type="match status" value="1"/>
</dbReference>
<accession>A0A9K3M631</accession>
<dbReference type="InterPro" id="IPR040451">
    <property type="entry name" value="GH81_N"/>
</dbReference>
<reference evidence="12" key="1">
    <citation type="journal article" date="2021" name="Sci. Rep.">
        <title>Diploid genomic architecture of Nitzschia inconspicua, an elite biomass production diatom.</title>
        <authorList>
            <person name="Oliver A."/>
            <person name="Podell S."/>
            <person name="Pinowska A."/>
            <person name="Traller J.C."/>
            <person name="Smith S.R."/>
            <person name="McClure R."/>
            <person name="Beliaev A."/>
            <person name="Bohutskyi P."/>
            <person name="Hill E.A."/>
            <person name="Rabines A."/>
            <person name="Zheng H."/>
            <person name="Allen L.Z."/>
            <person name="Kuo A."/>
            <person name="Grigoriev I.V."/>
            <person name="Allen A.E."/>
            <person name="Hazlebeck D."/>
            <person name="Allen E.E."/>
        </authorList>
    </citation>
    <scope>NUCLEOTIDE SEQUENCE</scope>
    <source>
        <strain evidence="12">Hildebrandi</strain>
    </source>
</reference>
<feature type="compositionally biased region" description="Polar residues" evidence="9">
    <location>
        <begin position="366"/>
        <end position="383"/>
    </location>
</feature>
<evidence type="ECO:0000259" key="11">
    <source>
        <dbReference type="Pfam" id="PF17652"/>
    </source>
</evidence>